<protein>
    <submittedName>
        <fullName evidence="1">Uncharacterized protein</fullName>
    </submittedName>
</protein>
<gene>
    <name evidence="1" type="ORF">Syun_029755</name>
</gene>
<name>A0AAP0HK56_9MAGN</name>
<reference evidence="1 2" key="1">
    <citation type="submission" date="2024-01" db="EMBL/GenBank/DDBJ databases">
        <title>Genome assemblies of Stephania.</title>
        <authorList>
            <person name="Yang L."/>
        </authorList>
    </citation>
    <scope>NUCLEOTIDE SEQUENCE [LARGE SCALE GENOMIC DNA]</scope>
    <source>
        <strain evidence="1">YNDBR</strain>
        <tissue evidence="1">Leaf</tissue>
    </source>
</reference>
<dbReference type="AlphaFoldDB" id="A0AAP0HK56"/>
<sequence>MYSWHPDRVAHAMGHKGVRIMSGHGGDHMDPRYLDSESFPKWTEMITTQLQQIVDALSQMRTRGTLLAVPVVLTDHAI</sequence>
<proteinExistence type="predicted"/>
<comment type="caution">
    <text evidence="1">The sequence shown here is derived from an EMBL/GenBank/DDBJ whole genome shotgun (WGS) entry which is preliminary data.</text>
</comment>
<dbReference type="Proteomes" id="UP001420932">
    <property type="component" value="Unassembled WGS sequence"/>
</dbReference>
<accession>A0AAP0HK56</accession>
<evidence type="ECO:0000313" key="1">
    <source>
        <dbReference type="EMBL" id="KAK9087361.1"/>
    </source>
</evidence>
<keyword evidence="2" id="KW-1185">Reference proteome</keyword>
<evidence type="ECO:0000313" key="2">
    <source>
        <dbReference type="Proteomes" id="UP001420932"/>
    </source>
</evidence>
<organism evidence="1 2">
    <name type="scientific">Stephania yunnanensis</name>
    <dbReference type="NCBI Taxonomy" id="152371"/>
    <lineage>
        <taxon>Eukaryota</taxon>
        <taxon>Viridiplantae</taxon>
        <taxon>Streptophyta</taxon>
        <taxon>Embryophyta</taxon>
        <taxon>Tracheophyta</taxon>
        <taxon>Spermatophyta</taxon>
        <taxon>Magnoliopsida</taxon>
        <taxon>Ranunculales</taxon>
        <taxon>Menispermaceae</taxon>
        <taxon>Menispermoideae</taxon>
        <taxon>Cissampelideae</taxon>
        <taxon>Stephania</taxon>
    </lineage>
</organism>
<dbReference type="EMBL" id="JBBNAF010000013">
    <property type="protein sequence ID" value="KAK9087361.1"/>
    <property type="molecule type" value="Genomic_DNA"/>
</dbReference>